<evidence type="ECO:0000256" key="6">
    <source>
        <dbReference type="SAM" id="MobiDB-lite"/>
    </source>
</evidence>
<feature type="region of interest" description="Disordered" evidence="6">
    <location>
        <begin position="1"/>
        <end position="25"/>
    </location>
</feature>
<evidence type="ECO:0000256" key="3">
    <source>
        <dbReference type="ARBA" id="ARBA00022692"/>
    </source>
</evidence>
<comment type="similarity">
    <text evidence="2">Belongs to the SURF4 family.</text>
</comment>
<organism evidence="8 9">
    <name type="scientific">[Torrubiella] hemipterigena</name>
    <dbReference type="NCBI Taxonomy" id="1531966"/>
    <lineage>
        <taxon>Eukaryota</taxon>
        <taxon>Fungi</taxon>
        <taxon>Dikarya</taxon>
        <taxon>Ascomycota</taxon>
        <taxon>Pezizomycotina</taxon>
        <taxon>Sordariomycetes</taxon>
        <taxon>Hypocreomycetidae</taxon>
        <taxon>Hypocreales</taxon>
        <taxon>Clavicipitaceae</taxon>
        <taxon>Clavicipitaceae incertae sedis</taxon>
        <taxon>'Torrubiella' clade</taxon>
    </lineage>
</organism>
<feature type="transmembrane region" description="Helical" evidence="7">
    <location>
        <begin position="122"/>
        <end position="141"/>
    </location>
</feature>
<feature type="transmembrane region" description="Helical" evidence="7">
    <location>
        <begin position="95"/>
        <end position="115"/>
    </location>
</feature>
<accession>A0A0A1T6Q5</accession>
<dbReference type="HOGENOM" id="CLU_056195_0_0_1"/>
<gene>
    <name evidence="8" type="ORF">VHEMI06271</name>
</gene>
<dbReference type="GO" id="GO:0016020">
    <property type="term" value="C:membrane"/>
    <property type="evidence" value="ECO:0007669"/>
    <property type="project" value="UniProtKB-SubCell"/>
</dbReference>
<dbReference type="Proteomes" id="UP000039046">
    <property type="component" value="Unassembled WGS sequence"/>
</dbReference>
<evidence type="ECO:0000256" key="4">
    <source>
        <dbReference type="ARBA" id="ARBA00022989"/>
    </source>
</evidence>
<keyword evidence="9" id="KW-1185">Reference proteome</keyword>
<evidence type="ECO:0000256" key="5">
    <source>
        <dbReference type="ARBA" id="ARBA00023136"/>
    </source>
</evidence>
<name>A0A0A1T6Q5_9HYPO</name>
<feature type="transmembrane region" description="Helical" evidence="7">
    <location>
        <begin position="237"/>
        <end position="256"/>
    </location>
</feature>
<proteinExistence type="inferred from homology"/>
<protein>
    <submittedName>
        <fullName evidence="8">Putative Surfeit locus protein 4 like protein</fullName>
    </submittedName>
</protein>
<dbReference type="EMBL" id="CDHN01000003">
    <property type="protein sequence ID" value="CEJ90484.1"/>
    <property type="molecule type" value="Genomic_DNA"/>
</dbReference>
<evidence type="ECO:0000256" key="7">
    <source>
        <dbReference type="SAM" id="Phobius"/>
    </source>
</evidence>
<feature type="transmembrane region" description="Helical" evidence="7">
    <location>
        <begin position="186"/>
        <end position="204"/>
    </location>
</feature>
<keyword evidence="5 7" id="KW-0472">Membrane</keyword>
<keyword evidence="3 7" id="KW-0812">Transmembrane</keyword>
<feature type="transmembrane region" description="Helical" evidence="7">
    <location>
        <begin position="268"/>
        <end position="288"/>
    </location>
</feature>
<evidence type="ECO:0000313" key="9">
    <source>
        <dbReference type="Proteomes" id="UP000039046"/>
    </source>
</evidence>
<evidence type="ECO:0000313" key="8">
    <source>
        <dbReference type="EMBL" id="CEJ90484.1"/>
    </source>
</evidence>
<evidence type="ECO:0000256" key="2">
    <source>
        <dbReference type="ARBA" id="ARBA00006945"/>
    </source>
</evidence>
<evidence type="ECO:0000256" key="1">
    <source>
        <dbReference type="ARBA" id="ARBA00004141"/>
    </source>
</evidence>
<keyword evidence="4 7" id="KW-1133">Transmembrane helix</keyword>
<dbReference type="Pfam" id="PF02077">
    <property type="entry name" value="SURF4"/>
    <property type="match status" value="1"/>
</dbReference>
<dbReference type="OrthoDB" id="7859621at2759"/>
<dbReference type="AlphaFoldDB" id="A0A0A1T6Q5"/>
<dbReference type="PROSITE" id="PS01339">
    <property type="entry name" value="SURF4"/>
    <property type="match status" value="1"/>
</dbReference>
<reference evidence="8 9" key="1">
    <citation type="journal article" date="2015" name="Genome Announc.">
        <title>Draft Genome Sequence and Gene Annotation of the Entomopathogenic Fungus Verticillium hemipterigenum.</title>
        <authorList>
            <person name="Horn F."/>
            <person name="Habel A."/>
            <person name="Scharf D.H."/>
            <person name="Dworschak J."/>
            <person name="Brakhage A.A."/>
            <person name="Guthke R."/>
            <person name="Hertweck C."/>
            <person name="Linde J."/>
        </authorList>
    </citation>
    <scope>NUCLEOTIDE SEQUENCE [LARGE SCALE GENOMIC DNA]</scope>
</reference>
<sequence>MSQRGPSGYGVGGPSYGAAPSSDDSSGNFLDQLRPYTTKVEDVLESVSEPVKPYLPAIGRFLIVVTFLEDALRIVTQWSDQLLYLREYRHIPTGINHIFLLTNVIAMISCSILVITRKHSDYAVFGLMGVVVAQALGYGLIFDLNFFLRNLSVLGGLIMVLSDSWVRKTKAFAGLPTLDEKDRKMYFQLAGRVLLIFLFIGFVFSGSWSIWRVIVSILGAGACVMVVVGFKAKFSATLLVVILSVFNLFVNNFWTLHEHHPHKDFAKYDFFQILSIVGGLLLLVNSGPGQFSIDEKKKVY</sequence>
<feature type="transmembrane region" description="Helical" evidence="7">
    <location>
        <begin position="210"/>
        <end position="230"/>
    </location>
</feature>
<dbReference type="InterPro" id="IPR002995">
    <property type="entry name" value="Surf4"/>
</dbReference>
<comment type="subcellular location">
    <subcellularLocation>
        <location evidence="1">Membrane</location>
        <topology evidence="1">Multi-pass membrane protein</topology>
    </subcellularLocation>
</comment>
<feature type="transmembrane region" description="Helical" evidence="7">
    <location>
        <begin position="147"/>
        <end position="166"/>
    </location>
</feature>
<dbReference type="STRING" id="1531966.A0A0A1T6Q5"/>